<dbReference type="InterPro" id="IPR028082">
    <property type="entry name" value="Peripla_BP_I"/>
</dbReference>
<organism evidence="5 6">
    <name type="scientific">Kineothrix sedimenti</name>
    <dbReference type="NCBI Taxonomy" id="3123317"/>
    <lineage>
        <taxon>Bacteria</taxon>
        <taxon>Bacillati</taxon>
        <taxon>Bacillota</taxon>
        <taxon>Clostridia</taxon>
        <taxon>Lachnospirales</taxon>
        <taxon>Lachnospiraceae</taxon>
        <taxon>Kineothrix</taxon>
    </lineage>
</organism>
<dbReference type="RefSeq" id="WP_342757845.1">
    <property type="nucleotide sequence ID" value="NZ_CP146256.1"/>
</dbReference>
<protein>
    <submittedName>
        <fullName evidence="5">LacI family DNA-binding transcriptional regulator</fullName>
    </submittedName>
</protein>
<evidence type="ECO:0000256" key="3">
    <source>
        <dbReference type="ARBA" id="ARBA00023163"/>
    </source>
</evidence>
<dbReference type="InterPro" id="IPR046335">
    <property type="entry name" value="LacI/GalR-like_sensor"/>
</dbReference>
<sequence>MTIKDVAERAGVSTSTVSIVLNNKGQERKISEKTQKKIWDVIREMGYHPNVVAGTLRSNLEERFTYYITIFWTSDERDRIMIRFLRGLQEQIMENNLNCELIIKPYINGQLQEAMTERVLKMCHGIILCNASEQDMEFIDSVDLGKPMVIYNRYSDNYCSVNIDDQNLGEYAARAFIENKCKKILMLSSPARFKGMEIRKEAFENYLFSYQVSKPYLVTGKDTISSGYGLINKVMQDQIEFDSVFCSSDAIAIGAVRALHEKGVKIPKDVKVIAVGNGDDEQEIYAIPSLSVAKVPIEEMGKKCIILLYDILKFRQKEIMRIKVPVEYIARESCPSVL</sequence>
<evidence type="ECO:0000256" key="2">
    <source>
        <dbReference type="ARBA" id="ARBA00023125"/>
    </source>
</evidence>
<dbReference type="PANTHER" id="PTHR30146:SF109">
    <property type="entry name" value="HTH-TYPE TRANSCRIPTIONAL REGULATOR GALS"/>
    <property type="match status" value="1"/>
</dbReference>
<dbReference type="PROSITE" id="PS50932">
    <property type="entry name" value="HTH_LACI_2"/>
    <property type="match status" value="1"/>
</dbReference>
<keyword evidence="6" id="KW-1185">Reference proteome</keyword>
<dbReference type="SUPFAM" id="SSF53822">
    <property type="entry name" value="Periplasmic binding protein-like I"/>
    <property type="match status" value="1"/>
</dbReference>
<dbReference type="SMART" id="SM00354">
    <property type="entry name" value="HTH_LACI"/>
    <property type="match status" value="1"/>
</dbReference>
<dbReference type="PRINTS" id="PR00036">
    <property type="entry name" value="HTHLACI"/>
</dbReference>
<evidence type="ECO:0000313" key="5">
    <source>
        <dbReference type="EMBL" id="XAH74251.1"/>
    </source>
</evidence>
<accession>A0ABZ3EY88</accession>
<dbReference type="CDD" id="cd01392">
    <property type="entry name" value="HTH_LacI"/>
    <property type="match status" value="1"/>
</dbReference>
<dbReference type="Pfam" id="PF00356">
    <property type="entry name" value="LacI"/>
    <property type="match status" value="1"/>
</dbReference>
<keyword evidence="2 5" id="KW-0238">DNA-binding</keyword>
<dbReference type="InterPro" id="IPR000843">
    <property type="entry name" value="HTH_LacI"/>
</dbReference>
<evidence type="ECO:0000259" key="4">
    <source>
        <dbReference type="PROSITE" id="PS50932"/>
    </source>
</evidence>
<name>A0ABZ3EY88_9FIRM</name>
<dbReference type="Pfam" id="PF13377">
    <property type="entry name" value="Peripla_BP_3"/>
    <property type="match status" value="1"/>
</dbReference>
<proteinExistence type="predicted"/>
<gene>
    <name evidence="5" type="ORF">V6984_00315</name>
</gene>
<dbReference type="PROSITE" id="PS00356">
    <property type="entry name" value="HTH_LACI_1"/>
    <property type="match status" value="1"/>
</dbReference>
<dbReference type="GO" id="GO:0003677">
    <property type="term" value="F:DNA binding"/>
    <property type="evidence" value="ECO:0007669"/>
    <property type="project" value="UniProtKB-KW"/>
</dbReference>
<keyword evidence="3" id="KW-0804">Transcription</keyword>
<dbReference type="Gene3D" id="3.40.50.2300">
    <property type="match status" value="2"/>
</dbReference>
<evidence type="ECO:0000313" key="6">
    <source>
        <dbReference type="Proteomes" id="UP001451571"/>
    </source>
</evidence>
<keyword evidence="1" id="KW-0805">Transcription regulation</keyword>
<reference evidence="5 6" key="1">
    <citation type="submission" date="2024-02" db="EMBL/GenBank/DDBJ databases">
        <title>Bacterial strain from lacustrine sediment.</title>
        <authorList>
            <person name="Petit C."/>
            <person name="Fadhlaoui K."/>
        </authorList>
    </citation>
    <scope>NUCLEOTIDE SEQUENCE [LARGE SCALE GENOMIC DNA]</scope>
    <source>
        <strain evidence="5 6">IPX-CK</strain>
    </source>
</reference>
<dbReference type="InterPro" id="IPR010982">
    <property type="entry name" value="Lambda_DNA-bd_dom_sf"/>
</dbReference>
<dbReference type="SUPFAM" id="SSF47413">
    <property type="entry name" value="lambda repressor-like DNA-binding domains"/>
    <property type="match status" value="1"/>
</dbReference>
<dbReference type="Gene3D" id="1.10.260.40">
    <property type="entry name" value="lambda repressor-like DNA-binding domains"/>
    <property type="match status" value="1"/>
</dbReference>
<dbReference type="Proteomes" id="UP001451571">
    <property type="component" value="Chromosome"/>
</dbReference>
<dbReference type="EMBL" id="CP146256">
    <property type="protein sequence ID" value="XAH74251.1"/>
    <property type="molecule type" value="Genomic_DNA"/>
</dbReference>
<dbReference type="PANTHER" id="PTHR30146">
    <property type="entry name" value="LACI-RELATED TRANSCRIPTIONAL REPRESSOR"/>
    <property type="match status" value="1"/>
</dbReference>
<feature type="domain" description="HTH lacI-type" evidence="4">
    <location>
        <begin position="1"/>
        <end position="58"/>
    </location>
</feature>
<evidence type="ECO:0000256" key="1">
    <source>
        <dbReference type="ARBA" id="ARBA00023015"/>
    </source>
</evidence>